<evidence type="ECO:0000256" key="2">
    <source>
        <dbReference type="SAM" id="SignalP"/>
    </source>
</evidence>
<dbReference type="PATRIC" id="fig|882800.3.peg.1530"/>
<organism evidence="3 4">
    <name type="scientific">Methylorubrum extorquens DSM 13060</name>
    <dbReference type="NCBI Taxonomy" id="882800"/>
    <lineage>
        <taxon>Bacteria</taxon>
        <taxon>Pseudomonadati</taxon>
        <taxon>Pseudomonadota</taxon>
        <taxon>Alphaproteobacteria</taxon>
        <taxon>Hyphomicrobiales</taxon>
        <taxon>Methylobacteriaceae</taxon>
        <taxon>Methylorubrum</taxon>
    </lineage>
</organism>
<accession>H1KG00</accession>
<dbReference type="EMBL" id="AGJK01000028">
    <property type="protein sequence ID" value="EHP93569.1"/>
    <property type="molecule type" value="Genomic_DNA"/>
</dbReference>
<feature type="chain" id="PRO_5003550368" evidence="2">
    <location>
        <begin position="22"/>
        <end position="358"/>
    </location>
</feature>
<evidence type="ECO:0000313" key="4">
    <source>
        <dbReference type="Proteomes" id="UP000004382"/>
    </source>
</evidence>
<feature type="signal peptide" evidence="2">
    <location>
        <begin position="1"/>
        <end position="21"/>
    </location>
</feature>
<reference evidence="3 4" key="1">
    <citation type="submission" date="2011-09" db="EMBL/GenBank/DDBJ databases">
        <title>The draft genome of Methylobacterium extorquens DSM 13060.</title>
        <authorList>
            <consortium name="US DOE Joint Genome Institute (JGI-PGF)"/>
            <person name="Lucas S."/>
            <person name="Han J."/>
            <person name="Lapidus A."/>
            <person name="Cheng J.-F."/>
            <person name="Goodwin L."/>
            <person name="Pitluck S."/>
            <person name="Peters L."/>
            <person name="Land M.L."/>
            <person name="Hauser L."/>
            <person name="Koskimaki J."/>
            <person name="Halonen O."/>
            <person name="Pirttila A."/>
            <person name="Frank C."/>
            <person name="Woyke T.J."/>
        </authorList>
    </citation>
    <scope>NUCLEOTIDE SEQUENCE [LARGE SCALE GENOMIC DNA]</scope>
    <source>
        <strain evidence="3 4">DSM 13060</strain>
    </source>
</reference>
<dbReference type="Proteomes" id="UP000004382">
    <property type="component" value="Unassembled WGS sequence"/>
</dbReference>
<feature type="compositionally biased region" description="Basic and acidic residues" evidence="1">
    <location>
        <begin position="266"/>
        <end position="284"/>
    </location>
</feature>
<evidence type="ECO:0000256" key="1">
    <source>
        <dbReference type="SAM" id="MobiDB-lite"/>
    </source>
</evidence>
<sequence length="358" mass="39516" precursor="true">MFLRTAALALALGVVGGGANAANLYQNWYPNTPYVGPGNDYAAYQRYPGGFGYTTTKRAYDPYGYGAYGDGYGYGPGVGYGGYGGGYRGISFGGYYDTDYSGYRPPTYYTAPSAHLPSYSYYNDQNNGRDYPASFYSGGGYDFNGHGPYNGYNTFNFRGIGYTPGYDPNAGLTDPAVYQGGVYSGPNRYSRSIGNAQAARYGSPAYQGGFALVPTDGYYAVAGGPLKRSQYYTSAVWTTYGTGFRPAGRAYDDRAGVAPEAPAWRDVPRGRSDVRDVYPPEERSALGPYPRGRMDEYLPRAKRWDEERLRRRVTRCSERTIYRGTEARTIQYCRPCSTFRAEGYERTSCGRERVVAKD</sequence>
<dbReference type="RefSeq" id="WP_003598561.1">
    <property type="nucleotide sequence ID" value="NZ_AGJK01000028.1"/>
</dbReference>
<evidence type="ECO:0000313" key="3">
    <source>
        <dbReference type="EMBL" id="EHP93569.1"/>
    </source>
</evidence>
<feature type="region of interest" description="Disordered" evidence="1">
    <location>
        <begin position="263"/>
        <end position="290"/>
    </location>
</feature>
<name>H1KG00_METEX</name>
<gene>
    <name evidence="3" type="ORF">MetexDRAFT_1562</name>
</gene>
<protein>
    <submittedName>
        <fullName evidence="3">Uncharacterized protein</fullName>
    </submittedName>
</protein>
<keyword evidence="2" id="KW-0732">Signal</keyword>
<comment type="caution">
    <text evidence="3">The sequence shown here is derived from an EMBL/GenBank/DDBJ whole genome shotgun (WGS) entry which is preliminary data.</text>
</comment>
<proteinExistence type="predicted"/>
<dbReference type="AlphaFoldDB" id="H1KG00"/>